<protein>
    <submittedName>
        <fullName evidence="2">Uncharacterized protein</fullName>
    </submittedName>
</protein>
<accession>A0A839E440</accession>
<comment type="caution">
    <text evidence="2">The sequence shown here is derived from an EMBL/GenBank/DDBJ whole genome shotgun (WGS) entry which is preliminary data.</text>
</comment>
<reference evidence="2 3" key="1">
    <citation type="submission" date="2020-07" db="EMBL/GenBank/DDBJ databases">
        <title>Sequencing the genomes of 1000 actinobacteria strains.</title>
        <authorList>
            <person name="Klenk H.-P."/>
        </authorList>
    </citation>
    <scope>NUCLEOTIDE SEQUENCE [LARGE SCALE GENOMIC DNA]</scope>
    <source>
        <strain evidence="2 3">DSM 45975</strain>
    </source>
</reference>
<evidence type="ECO:0000313" key="3">
    <source>
        <dbReference type="Proteomes" id="UP000569329"/>
    </source>
</evidence>
<gene>
    <name evidence="2" type="ORF">FHX42_003507</name>
</gene>
<dbReference type="AlphaFoldDB" id="A0A839E440"/>
<name>A0A839E440_9PSEU</name>
<feature type="region of interest" description="Disordered" evidence="1">
    <location>
        <begin position="1"/>
        <end position="27"/>
    </location>
</feature>
<proteinExistence type="predicted"/>
<keyword evidence="3" id="KW-1185">Reference proteome</keyword>
<sequence length="76" mass="8334">MKATRAENAKPLQLNTAHGRNAKFETPRAVAKNTPDTVHGISTSVIVTESSMVRDRSTGWSLFLLKDSPCTSFTKK</sequence>
<evidence type="ECO:0000256" key="1">
    <source>
        <dbReference type="SAM" id="MobiDB-lite"/>
    </source>
</evidence>
<evidence type="ECO:0000313" key="2">
    <source>
        <dbReference type="EMBL" id="MBA8826131.1"/>
    </source>
</evidence>
<organism evidence="2 3">
    <name type="scientific">Halosaccharopolyspora lacisalsi</name>
    <dbReference type="NCBI Taxonomy" id="1000566"/>
    <lineage>
        <taxon>Bacteria</taxon>
        <taxon>Bacillati</taxon>
        <taxon>Actinomycetota</taxon>
        <taxon>Actinomycetes</taxon>
        <taxon>Pseudonocardiales</taxon>
        <taxon>Pseudonocardiaceae</taxon>
        <taxon>Halosaccharopolyspora</taxon>
    </lineage>
</organism>
<dbReference type="Proteomes" id="UP000569329">
    <property type="component" value="Unassembled WGS sequence"/>
</dbReference>
<dbReference type="EMBL" id="JACGWZ010000005">
    <property type="protein sequence ID" value="MBA8826131.1"/>
    <property type="molecule type" value="Genomic_DNA"/>
</dbReference>